<proteinExistence type="predicted"/>
<dbReference type="InterPro" id="IPR011075">
    <property type="entry name" value="TetR_C"/>
</dbReference>
<dbReference type="RefSeq" id="WP_168551102.1">
    <property type="nucleotide sequence ID" value="NZ_JAAWWL010000001.1"/>
</dbReference>
<dbReference type="SUPFAM" id="SSF46689">
    <property type="entry name" value="Homeodomain-like"/>
    <property type="match status" value="1"/>
</dbReference>
<evidence type="ECO:0000256" key="4">
    <source>
        <dbReference type="PROSITE-ProRule" id="PRU00335"/>
    </source>
</evidence>
<evidence type="ECO:0000256" key="3">
    <source>
        <dbReference type="ARBA" id="ARBA00023163"/>
    </source>
</evidence>
<evidence type="ECO:0000313" key="7">
    <source>
        <dbReference type="Proteomes" id="UP000718451"/>
    </source>
</evidence>
<dbReference type="Gene3D" id="1.10.10.60">
    <property type="entry name" value="Homeodomain-like"/>
    <property type="match status" value="1"/>
</dbReference>
<evidence type="ECO:0000256" key="2">
    <source>
        <dbReference type="ARBA" id="ARBA00023125"/>
    </source>
</evidence>
<dbReference type="PROSITE" id="PS50977">
    <property type="entry name" value="HTH_TETR_2"/>
    <property type="match status" value="1"/>
</dbReference>
<accession>A0ABX1GLT2</accession>
<dbReference type="PANTHER" id="PTHR47506">
    <property type="entry name" value="TRANSCRIPTIONAL REGULATORY PROTEIN"/>
    <property type="match status" value="1"/>
</dbReference>
<dbReference type="InterPro" id="IPR036271">
    <property type="entry name" value="Tet_transcr_reg_TetR-rel_C_sf"/>
</dbReference>
<dbReference type="Gene3D" id="1.10.357.10">
    <property type="entry name" value="Tetracycline Repressor, domain 2"/>
    <property type="match status" value="1"/>
</dbReference>
<keyword evidence="2 4" id="KW-0238">DNA-binding</keyword>
<keyword evidence="3" id="KW-0804">Transcription</keyword>
<dbReference type="SUPFAM" id="SSF48498">
    <property type="entry name" value="Tetracyclin repressor-like, C-terminal domain"/>
    <property type="match status" value="1"/>
</dbReference>
<reference evidence="6 7" key="1">
    <citation type="submission" date="2020-04" db="EMBL/GenBank/DDBJ databases">
        <authorList>
            <person name="Yoon J."/>
        </authorList>
    </citation>
    <scope>NUCLEOTIDE SEQUENCE [LARGE SCALE GENOMIC DNA]</scope>
    <source>
        <strain evidence="6 7">DJ-13</strain>
    </source>
</reference>
<organism evidence="6 7">
    <name type="scientific">Croceivirga thetidis</name>
    <dbReference type="NCBI Taxonomy" id="2721623"/>
    <lineage>
        <taxon>Bacteria</taxon>
        <taxon>Pseudomonadati</taxon>
        <taxon>Bacteroidota</taxon>
        <taxon>Flavobacteriia</taxon>
        <taxon>Flavobacteriales</taxon>
        <taxon>Flavobacteriaceae</taxon>
        <taxon>Croceivirga</taxon>
    </lineage>
</organism>
<dbReference type="InterPro" id="IPR001647">
    <property type="entry name" value="HTH_TetR"/>
</dbReference>
<dbReference type="PRINTS" id="PR00455">
    <property type="entry name" value="HTHTETR"/>
</dbReference>
<feature type="domain" description="HTH tetR-type" evidence="5">
    <location>
        <begin position="6"/>
        <end position="66"/>
    </location>
</feature>
<sequence>MPRSKQFCEEETLKKAVELFWEKGFHATSMQDLVSHLGINRASLYDTYGGKEQLFDKAFAQYRESAGSWLEALFREETSVKLGFKKLFATAIEEATTDSCRKGCFVVNTTTELIPGHTKIERVLLEHKDYVEKLFSSYVQQGIDSGEIPKSKNANELGLMLYTLYNGIRVVSKVDTNQKKLQKVADAGLSILD</sequence>
<protein>
    <submittedName>
        <fullName evidence="6">TetR/AcrR family transcriptional regulator</fullName>
    </submittedName>
</protein>
<dbReference type="Pfam" id="PF16925">
    <property type="entry name" value="TetR_C_13"/>
    <property type="match status" value="1"/>
</dbReference>
<dbReference type="Pfam" id="PF00440">
    <property type="entry name" value="TetR_N"/>
    <property type="match status" value="1"/>
</dbReference>
<dbReference type="PANTHER" id="PTHR47506:SF1">
    <property type="entry name" value="HTH-TYPE TRANSCRIPTIONAL REGULATOR YJDC"/>
    <property type="match status" value="1"/>
</dbReference>
<dbReference type="InterPro" id="IPR009057">
    <property type="entry name" value="Homeodomain-like_sf"/>
</dbReference>
<evidence type="ECO:0000313" key="6">
    <source>
        <dbReference type="EMBL" id="NKI30877.1"/>
    </source>
</evidence>
<name>A0ABX1GLT2_9FLAO</name>
<evidence type="ECO:0000256" key="1">
    <source>
        <dbReference type="ARBA" id="ARBA00023015"/>
    </source>
</evidence>
<comment type="caution">
    <text evidence="6">The sequence shown here is derived from an EMBL/GenBank/DDBJ whole genome shotgun (WGS) entry which is preliminary data.</text>
</comment>
<keyword evidence="1" id="KW-0805">Transcription regulation</keyword>
<dbReference type="EMBL" id="JAAWWL010000001">
    <property type="protein sequence ID" value="NKI30877.1"/>
    <property type="molecule type" value="Genomic_DNA"/>
</dbReference>
<evidence type="ECO:0000259" key="5">
    <source>
        <dbReference type="PROSITE" id="PS50977"/>
    </source>
</evidence>
<feature type="DNA-binding region" description="H-T-H motif" evidence="4">
    <location>
        <begin position="29"/>
        <end position="48"/>
    </location>
</feature>
<gene>
    <name evidence="6" type="ORF">HCU67_02905</name>
</gene>
<keyword evidence="7" id="KW-1185">Reference proteome</keyword>
<dbReference type="Proteomes" id="UP000718451">
    <property type="component" value="Unassembled WGS sequence"/>
</dbReference>